<dbReference type="SUPFAM" id="SSF53474">
    <property type="entry name" value="alpha/beta-Hydrolases"/>
    <property type="match status" value="1"/>
</dbReference>
<dbReference type="InterPro" id="IPR036736">
    <property type="entry name" value="ACP-like_sf"/>
</dbReference>
<evidence type="ECO:0000256" key="4">
    <source>
        <dbReference type="ARBA" id="ARBA00022737"/>
    </source>
</evidence>
<name>A0A0H3I9U8_PECPM</name>
<dbReference type="FunFam" id="2.30.38.10:FF:000001">
    <property type="entry name" value="Non-ribosomal peptide synthetase PvdI"/>
    <property type="match status" value="1"/>
</dbReference>
<feature type="domain" description="Carrier" evidence="5">
    <location>
        <begin position="996"/>
        <end position="1070"/>
    </location>
</feature>
<dbReference type="InterPro" id="IPR020845">
    <property type="entry name" value="AMP-binding_CS"/>
</dbReference>
<dbReference type="SMART" id="SM00824">
    <property type="entry name" value="PKS_TE"/>
    <property type="match status" value="1"/>
</dbReference>
<dbReference type="EMBL" id="WABS01000012">
    <property type="protein sequence ID" value="MBI0554373.1"/>
    <property type="molecule type" value="Genomic_DNA"/>
</dbReference>
<dbReference type="InterPro" id="IPR001242">
    <property type="entry name" value="Condensation_dom"/>
</dbReference>
<dbReference type="GO" id="GO:0009239">
    <property type="term" value="P:enterobactin biosynthetic process"/>
    <property type="evidence" value="ECO:0007669"/>
    <property type="project" value="TreeGrafter"/>
</dbReference>
<dbReference type="InterPro" id="IPR006162">
    <property type="entry name" value="Ppantetheine_attach_site"/>
</dbReference>
<evidence type="ECO:0000256" key="1">
    <source>
        <dbReference type="ARBA" id="ARBA00001957"/>
    </source>
</evidence>
<protein>
    <submittedName>
        <fullName evidence="7">Amino acid adenylation domain-containing protein</fullName>
    </submittedName>
    <submittedName>
        <fullName evidence="6">Pyoverdine sidechain peptide synthetase II, D-Asp-L-Thr component</fullName>
    </submittedName>
</protein>
<dbReference type="InterPro" id="IPR009081">
    <property type="entry name" value="PP-bd_ACP"/>
</dbReference>
<dbReference type="NCBIfam" id="NF003417">
    <property type="entry name" value="PRK04813.1"/>
    <property type="match status" value="2"/>
</dbReference>
<evidence type="ECO:0000256" key="2">
    <source>
        <dbReference type="ARBA" id="ARBA00022450"/>
    </source>
</evidence>
<proteinExistence type="predicted"/>
<dbReference type="PANTHER" id="PTHR45527">
    <property type="entry name" value="NONRIBOSOMAL PEPTIDE SYNTHETASE"/>
    <property type="match status" value="1"/>
</dbReference>
<dbReference type="GO" id="GO:0031177">
    <property type="term" value="F:phosphopantetheine binding"/>
    <property type="evidence" value="ECO:0007669"/>
    <property type="project" value="TreeGrafter"/>
</dbReference>
<keyword evidence="9" id="KW-1185">Reference proteome</keyword>
<dbReference type="SUPFAM" id="SSF47336">
    <property type="entry name" value="ACP-like"/>
    <property type="match status" value="2"/>
</dbReference>
<feature type="domain" description="Carrier" evidence="5">
    <location>
        <begin position="2526"/>
        <end position="2601"/>
    </location>
</feature>
<keyword evidence="2" id="KW-0596">Phosphopantetheine</keyword>
<dbReference type="FunFam" id="3.40.50.980:FF:000002">
    <property type="entry name" value="Enterobactin synthetase component F"/>
    <property type="match status" value="1"/>
</dbReference>
<dbReference type="PROSITE" id="PS50075">
    <property type="entry name" value="CARRIER"/>
    <property type="match status" value="2"/>
</dbReference>
<dbReference type="InterPro" id="IPR020802">
    <property type="entry name" value="TesA-like"/>
</dbReference>
<dbReference type="NCBIfam" id="TIGR01733">
    <property type="entry name" value="AA-adenyl-dom"/>
    <property type="match status" value="2"/>
</dbReference>
<evidence type="ECO:0000256" key="3">
    <source>
        <dbReference type="ARBA" id="ARBA00022553"/>
    </source>
</evidence>
<dbReference type="SUPFAM" id="SSF52777">
    <property type="entry name" value="CoA-dependent acyltransferases"/>
    <property type="match status" value="6"/>
</dbReference>
<dbReference type="Proteomes" id="UP000008044">
    <property type="component" value="Chromosome"/>
</dbReference>
<dbReference type="Proteomes" id="UP001194579">
    <property type="component" value="Unassembled WGS sequence"/>
</dbReference>
<dbReference type="HOGENOM" id="CLU_000022_0_12_6"/>
<dbReference type="GO" id="GO:0005829">
    <property type="term" value="C:cytosol"/>
    <property type="evidence" value="ECO:0007669"/>
    <property type="project" value="TreeGrafter"/>
</dbReference>
<dbReference type="EMBL" id="CP003415">
    <property type="protein sequence ID" value="AFI91937.1"/>
    <property type="molecule type" value="Genomic_DNA"/>
</dbReference>
<evidence type="ECO:0000313" key="6">
    <source>
        <dbReference type="EMBL" id="AFI91937.1"/>
    </source>
</evidence>
<dbReference type="Gene3D" id="2.30.38.10">
    <property type="entry name" value="Luciferase, Domain 3"/>
    <property type="match status" value="2"/>
</dbReference>
<sequence>MSETQLLSEEEMTYQELPLVAAQPGIWIADQIASQHNAYTVAHVIELSGDIVPRLLDAAIRQGLSEADTLHAHFGLNETGEPVQQIPRRIDSQHVHAPEWLDFSKQKDGDNAAWTLFRDDVAADLPADGGAPLYRQVVVQVAAQPARWLWYQRYHHILLDGFSFHRLNQRIVDIYNAHLSGGTLQAAPFTPFAEVVQEYQSWQTSVSCQRAATFWQEHARDLPAPVSLASDVCVATVPGERALHQRVSAEGVCFDSILSDLNIQQVQPAELVMAALYIYLFRMSGESRLSVGFPFMRRMGSAALSAVGPVVNVLPLSLTLQPDMTIKEVTLALVNEINVVRRHQRYEAEQLRRDLGLVGQRDGLYGPVINFKVYHDRLVLGDTPATVHTLSMGPIDDLEFVLGFDDGVMNLELVANPARYDRQTLQWHAARIHYLLRQLMQHPQQPIGQLALVDADECERLAEWGRGPELATSMVSVLARFSQQVASQPDTIAVACGVQSLSYRELSDRVMQLARFLIGRGIGADDVVAIGVPRSIDTVVAILGVLASGAAYMPLDLDYPRERLTVMCEDAQPVMVLTHRAVAAQMPALSDVICLDDRGVLAECMAQATHSVSDAERRCALRGEHLAYIIYTSGSTGRPKGVMSTHVGLLNLLLSHEQFLFGPAIARFASRHGRRLRAGHTASFSFDSSWEPLFCMMMGSELRIFDETLRRDAWALVQQMNQEPVDLLDITPSFFSQMIDSGLLEIGNHQPAFIMIGGEAATPRLWERMRQQTGIEIHNYYGPSEYTVDTLGASVTSAAQPVLGQPVANTRIWLLDEQLRPVPAGVPGELYIAGEGIARGYLRRPSLTATRFVADPFGSGDVIYRSGDVMRWRSDGLLTFIGRVDHQIKVRGFRVELGEIENALVALPEVSTAVVIAEPLGATNRLIGYCSVPDGSLRESPDISTRLLTSLAAQLPDYMVPALLVVMAELPLTVNGKIDRQALPDPQCGVMRMGREPESEQEKQICQSIAVLLRVEQVWADDDFFALGGDSISAMGLGTRMRQHGWLLRPREIFSQRTPANMALAMQPMTLSAPSRHRQDRQGPIDGVPILHWFAQTHGINRRFAHGVLLRVPPALRVEQVEQALSLLVKAHPALAAFTRDRQLVVGEPLPHATEAYCDDCLLGENDSVEHRAEQAFDAAVAHLDPTAGRMVRATLLRHPQRHAVGLVLALHHLVVDGVSWRVLLAEFQSVADALIKGDIPQLAAEEYTLHAWSDTLLAQRAARRAERPFWQRMLQSPVPRLGARVLNAASDRQHQWREMRLLLDARQTDALIARLPQRYRAETEEILLSALMLAGSRCYDVTQWRLSLESHGRADLNDGSDLTRTVGWLTAEYPVNIGWIPDATPAVLQAVRAVKQVLRSVPDRGIGYGILRYLDADSRLELAALEQQHAPEILFNYLGRFTAGDDEWALMRTSHRFRDAFAVALDDDMPLCHALEINIFCDEQASAPRLAINWGWADGIFDAQAITALHQGFVQAVDDLMAFAALEPQRAEETLVAADVGLEGVSDDTLAQLSQHYGALADILPLLPLQQGLLFHAELASNRGSYNSLTRLSLRGSLDVAQLSQALECVVRQHPQLAARFDTRHAPLPLQIVPQLDDNTIYWPLDVHTLPALSESQTMDALLALEHDELARDLFHQPASMLHAVLVRHDDASRCTLFLNAHHLIVDGWSTPVLLRDLFTVLHGGPAALVPLRSRYVDIVRQLVRRDATLSRQRWQHVLDGVRPTVLFDETSQHGAVHECDIRVPPELEQGIMRLCRQHGITLNTVMQGIWGVLLSAYSGFDDVVFGSPVSGRFGQLNDIDRHVGLFSNTLPVRIKFDPAQPLLTQLIQLQAQQILLIEHDDLGLGEIQQLAGIGTLFDTLLVVENYPDSHALSEATDALRCERISNRGYTHYPLTLLVLPGECLRLLLEYREGVPQPQCLVQRLMLLLEQLVTLPEAPLCAWTLQTPQEQALLTRINQTDHPVPSGTLHEAVDAQARRTPESVALVDDMHRLTYRQVRSQTRLLAAQLVAAGVRPGDIVAVALPRSVRLSLALMAILEVGAAWLPLDTGYPDDRLALMVDDAAPRLIITASVLQSRFAPLADVLLLDSLIDEHQPLLAELIEVSPQQAAYVIYTSGSTGRPKGVVVSHQAIVNRLWWMQASYTLSCDDVVLQKTPCSFDVSVWEFFWPLMTGACLVMAPPESHRDPDALVQLINDYSVTTLHFVPSMLAAWVNALENRPREHIGCTSLRRVFCSGEALSRDLALSYQALLPAPLHNLYGPTEAAVDVTYQPASGAALANCRTAGVPIGLPVWNTQLRILDSYLRPVPVGVAGDLYLCGVQLAEGYLRRPDLTASRFVADPFAHGERMYHTGDIARWQEEGTVEYLGRSDDQLKIRGQRIELGEIEQALSGLPGVAQAVVCARDLGTSGSGTPRGADARQLVAWVIVEDGVAQESDILHQALAQCLPAHMLPVSYVFMTRFPLSANGKLDRKALPAPVRDQQGRLPESETERLLAACFSALLGRDTVYADDDFFALGGHSLLAMRLAADIRQHRQPALTVGQIMASRSVEKMAALLDGSGDIDREIGSGTGEILPLRSGRGPALFCLHPASGFAWQYTGLLRYLKGDYPIVGLQSPRPQGTIASCATLDDMCERHLVSIRRLQPQGPYYLLGYSLGGTIAQGIAARLQAAGECVEFLGLLDTYPPEGQDWTGPSEEEARQEVAREQASFMSAAEDETDPQVRAEKAAMFNDIVANYRDAVRLLSAAQTRSYHGEATLFVATRTLPEGMDVQAVWAPYVRSLNVHPLPYEHADIISPASLETLGPLLQRLLTSLD</sequence>
<evidence type="ECO:0000259" key="5">
    <source>
        <dbReference type="PROSITE" id="PS50075"/>
    </source>
</evidence>
<reference evidence="7" key="4">
    <citation type="submission" date="2024-05" db="EMBL/GenBank/DDBJ databases">
        <title>Identification of Pectobacterium versatile causing blackleg of potato from New York State with a whole genome sequencing approach.</title>
        <authorList>
            <person name="Ma X."/>
            <person name="Swingle B."/>
        </authorList>
    </citation>
    <scope>NUCLEOTIDE SEQUENCE</scope>
    <source>
        <strain evidence="7">NY1588A</strain>
    </source>
</reference>
<dbReference type="FunFam" id="2.30.38.10:FF:000002">
    <property type="entry name" value="Enterobactin synthase component F"/>
    <property type="match status" value="1"/>
</dbReference>
<dbReference type="SUPFAM" id="SSF56801">
    <property type="entry name" value="Acetyl-CoA synthetase-like"/>
    <property type="match status" value="2"/>
</dbReference>
<dbReference type="InterPro" id="IPR025110">
    <property type="entry name" value="AMP-bd_C"/>
</dbReference>
<dbReference type="InterPro" id="IPR029058">
    <property type="entry name" value="AB_hydrolase_fold"/>
</dbReference>
<evidence type="ECO:0000313" key="9">
    <source>
        <dbReference type="Proteomes" id="UP001194579"/>
    </source>
</evidence>
<dbReference type="eggNOG" id="COG1020">
    <property type="taxonomic scope" value="Bacteria"/>
</dbReference>
<dbReference type="InterPro" id="IPR023213">
    <property type="entry name" value="CAT-like_dom_sf"/>
</dbReference>
<dbReference type="NCBIfam" id="TIGR01720">
    <property type="entry name" value="NRPS-para261"/>
    <property type="match status" value="1"/>
</dbReference>
<organism evidence="6 8">
    <name type="scientific">Pectobacterium parmentieri</name>
    <dbReference type="NCBI Taxonomy" id="1905730"/>
    <lineage>
        <taxon>Bacteria</taxon>
        <taxon>Pseudomonadati</taxon>
        <taxon>Pseudomonadota</taxon>
        <taxon>Gammaproteobacteria</taxon>
        <taxon>Enterobacterales</taxon>
        <taxon>Pectobacteriaceae</taxon>
        <taxon>Pectobacterium</taxon>
    </lineage>
</organism>
<dbReference type="InterPro" id="IPR001031">
    <property type="entry name" value="Thioesterase"/>
</dbReference>
<keyword evidence="4" id="KW-0677">Repeat</keyword>
<dbReference type="GO" id="GO:0047527">
    <property type="term" value="F:2,3-dihydroxybenzoate-serine ligase activity"/>
    <property type="evidence" value="ECO:0007669"/>
    <property type="project" value="TreeGrafter"/>
</dbReference>
<dbReference type="Pfam" id="PF13193">
    <property type="entry name" value="AMP-binding_C"/>
    <property type="match status" value="2"/>
</dbReference>
<dbReference type="RefSeq" id="WP_014701383.1">
    <property type="nucleotide sequence ID" value="NC_017845.1"/>
</dbReference>
<reference evidence="6 8" key="1">
    <citation type="journal article" date="2012" name="J. Bacteriol.">
        <title>Genome sequence of Pectobacterium sp. strain SCC3193.</title>
        <authorList>
            <person name="Koskinen J.P."/>
            <person name="Laine P."/>
            <person name="Niemi O."/>
            <person name="Nykyri J."/>
            <person name="Harjunpaa H."/>
            <person name="Auvinen P."/>
            <person name="Paulin L."/>
            <person name="Pirhonen M."/>
            <person name="Palva T."/>
            <person name="Holm L."/>
        </authorList>
    </citation>
    <scope>NUCLEOTIDE SEQUENCE [LARGE SCALE GENOMIC DNA]</scope>
    <source>
        <strain evidence="6 8">SCC3193</strain>
    </source>
</reference>
<dbReference type="PATRIC" id="fig|1166016.3.peg.3938"/>
<dbReference type="Pfam" id="PF00550">
    <property type="entry name" value="PP-binding"/>
    <property type="match status" value="2"/>
</dbReference>
<dbReference type="Pfam" id="PF00501">
    <property type="entry name" value="AMP-binding"/>
    <property type="match status" value="2"/>
</dbReference>
<dbReference type="GO" id="GO:0043041">
    <property type="term" value="P:amino acid activation for nonribosomal peptide biosynthetic process"/>
    <property type="evidence" value="ECO:0007669"/>
    <property type="project" value="TreeGrafter"/>
</dbReference>
<reference evidence="9" key="3">
    <citation type="submission" date="2023-07" db="EMBL/GenBank/DDBJ databases">
        <title>Identification of Pectobacterium versatile causing blackleg of potato from New York State with a whole genome sequencing approach.</title>
        <authorList>
            <person name="Ma X."/>
            <person name="Swingle B."/>
        </authorList>
    </citation>
    <scope>NUCLEOTIDE SEQUENCE [LARGE SCALE GENOMIC DNA]</scope>
    <source>
        <strain evidence="9">NY1588A</strain>
    </source>
</reference>
<dbReference type="Pfam" id="PF00975">
    <property type="entry name" value="Thioesterase"/>
    <property type="match status" value="1"/>
</dbReference>
<dbReference type="eggNOG" id="COG3319">
    <property type="taxonomic scope" value="Bacteria"/>
</dbReference>
<accession>A0A0H3I9U8</accession>
<dbReference type="KEGG" id="pec:W5S_3874"/>
<dbReference type="Gene3D" id="3.40.50.1820">
    <property type="entry name" value="alpha/beta hydrolase"/>
    <property type="match status" value="1"/>
</dbReference>
<gene>
    <name evidence="6" type="ordered locus">W5S_3874</name>
    <name evidence="7" type="ORF">F6Q06_07685</name>
</gene>
<reference evidence="6" key="2">
    <citation type="submission" date="2012-03" db="EMBL/GenBank/DDBJ databases">
        <authorList>
            <person name="Koskinen P."/>
            <person name="Laine P."/>
            <person name="Niemi O."/>
            <person name="Nykyri J."/>
            <person name="Harjunpaa H."/>
            <person name="Auvinen P."/>
            <person name="Paulin L."/>
            <person name="Pirhonen M."/>
            <person name="Palva T."/>
            <person name="Holm L."/>
        </authorList>
    </citation>
    <scope>NUCLEOTIDE SEQUENCE</scope>
    <source>
        <strain evidence="6">SCC3193</strain>
    </source>
</reference>
<evidence type="ECO:0000313" key="7">
    <source>
        <dbReference type="EMBL" id="MBI0554373.1"/>
    </source>
</evidence>
<dbReference type="InterPro" id="IPR010060">
    <property type="entry name" value="NRPS_synth"/>
</dbReference>
<comment type="cofactor">
    <cofactor evidence="1">
        <name>pantetheine 4'-phosphate</name>
        <dbReference type="ChEBI" id="CHEBI:47942"/>
    </cofactor>
</comment>
<dbReference type="FunFam" id="3.40.50.12780:FF:000012">
    <property type="entry name" value="Non-ribosomal peptide synthetase"/>
    <property type="match status" value="1"/>
</dbReference>
<dbReference type="Gene3D" id="1.10.1200.10">
    <property type="entry name" value="ACP-like"/>
    <property type="match status" value="1"/>
</dbReference>
<dbReference type="Gene3D" id="3.30.300.30">
    <property type="match status" value="2"/>
</dbReference>
<dbReference type="CDD" id="cd05930">
    <property type="entry name" value="A_NRPS"/>
    <property type="match status" value="1"/>
</dbReference>
<dbReference type="CDD" id="cd17646">
    <property type="entry name" value="A_NRPS_AB3403-like"/>
    <property type="match status" value="1"/>
</dbReference>
<dbReference type="PROSITE" id="PS00012">
    <property type="entry name" value="PHOSPHOPANTETHEINE"/>
    <property type="match status" value="2"/>
</dbReference>
<dbReference type="InterPro" id="IPR010071">
    <property type="entry name" value="AA_adenyl_dom"/>
</dbReference>
<dbReference type="InterPro" id="IPR045851">
    <property type="entry name" value="AMP-bd_C_sf"/>
</dbReference>
<evidence type="ECO:0000313" key="8">
    <source>
        <dbReference type="Proteomes" id="UP000008044"/>
    </source>
</evidence>
<dbReference type="Pfam" id="PF00668">
    <property type="entry name" value="Condensation"/>
    <property type="match status" value="3"/>
</dbReference>
<dbReference type="PANTHER" id="PTHR45527:SF1">
    <property type="entry name" value="FATTY ACID SYNTHASE"/>
    <property type="match status" value="1"/>
</dbReference>
<dbReference type="Gene3D" id="3.40.50.980">
    <property type="match status" value="4"/>
</dbReference>
<dbReference type="Gene3D" id="3.30.559.30">
    <property type="entry name" value="Nonribosomal peptide synthetase, condensation domain"/>
    <property type="match status" value="3"/>
</dbReference>
<dbReference type="Gene3D" id="3.30.559.10">
    <property type="entry name" value="Chloramphenicol acetyltransferase-like domain"/>
    <property type="match status" value="3"/>
</dbReference>
<dbReference type="FunFam" id="3.30.300.30:FF:000015">
    <property type="entry name" value="Nonribosomal peptide synthase SidD"/>
    <property type="match status" value="1"/>
</dbReference>
<dbReference type="PROSITE" id="PS00455">
    <property type="entry name" value="AMP_BINDING"/>
    <property type="match status" value="2"/>
</dbReference>
<dbReference type="GO" id="GO:0009366">
    <property type="term" value="C:enterobactin synthetase complex"/>
    <property type="evidence" value="ECO:0007669"/>
    <property type="project" value="TreeGrafter"/>
</dbReference>
<keyword evidence="3" id="KW-0597">Phosphoprotein</keyword>
<dbReference type="InterPro" id="IPR000873">
    <property type="entry name" value="AMP-dep_synth/lig_dom"/>
</dbReference>
<dbReference type="FunFam" id="3.40.50.980:FF:000001">
    <property type="entry name" value="Non-ribosomal peptide synthetase"/>
    <property type="match status" value="1"/>
</dbReference>
<dbReference type="STRING" id="1905730.W5S_3874"/>